<sequence length="405" mass="47172">MSTIQYDLVYAAYDRAHALANIYDNINKDHEFKKQTIFADKSLTKDEKSEVIKFLNEDYDYNKVLFNQGKRRICENCQQECLATLYCEYSDWIGGYYYEWDSKDKQLNRFGTCKVILKKLKNVESANRSWFDEAKSHLTIANKWPEIAHCYGLTKDPLDGSYMLVMMKYDTNLKEYLQQNNITWKERIGIANTLIGSLEVIVGKEYTFPSDIYSIAMLMWEISSGQPPFANYESDYNLAMDIVNGNRPKIISVFLKIFKKTNKLDKLSDFEIMSFYYASSKISTSKIYQFDDNLPEPRNATEEELEAYHSKAYSFNVPQNIEDVNKSSNSVSKINSILKGNSKTLSKVFQKLRIESKDNNQNWERETMKPQVKKQDSGDNNDEIYNNPNLHSEDQDELEIPDDGI</sequence>
<keyword evidence="2" id="KW-0808">Transferase</keyword>
<dbReference type="EMBL" id="BLAL01000193">
    <property type="protein sequence ID" value="GES90143.1"/>
    <property type="molecule type" value="Genomic_DNA"/>
</dbReference>
<dbReference type="Proteomes" id="UP000615446">
    <property type="component" value="Unassembled WGS sequence"/>
</dbReference>
<dbReference type="InterPro" id="IPR011009">
    <property type="entry name" value="Kinase-like_dom_sf"/>
</dbReference>
<gene>
    <name evidence="2" type="ORF">RCL2_001701100</name>
</gene>
<name>A0A8H3LK80_9GLOM</name>
<dbReference type="AlphaFoldDB" id="A0A8H3LK80"/>
<feature type="compositionally biased region" description="Basic and acidic residues" evidence="1">
    <location>
        <begin position="359"/>
        <end position="377"/>
    </location>
</feature>
<protein>
    <submittedName>
        <fullName evidence="2">Kinase-like domain-containing protein</fullName>
    </submittedName>
</protein>
<feature type="region of interest" description="Disordered" evidence="1">
    <location>
        <begin position="359"/>
        <end position="405"/>
    </location>
</feature>
<comment type="caution">
    <text evidence="2">The sequence shown here is derived from an EMBL/GenBank/DDBJ whole genome shotgun (WGS) entry which is preliminary data.</text>
</comment>
<evidence type="ECO:0000313" key="3">
    <source>
        <dbReference type="Proteomes" id="UP000615446"/>
    </source>
</evidence>
<dbReference type="SUPFAM" id="SSF56112">
    <property type="entry name" value="Protein kinase-like (PK-like)"/>
    <property type="match status" value="1"/>
</dbReference>
<keyword evidence="2" id="KW-0418">Kinase</keyword>
<reference evidence="2" key="1">
    <citation type="submission" date="2019-10" db="EMBL/GenBank/DDBJ databases">
        <title>Conservation and host-specific expression of non-tandemly repeated heterogenous ribosome RNA gene in arbuscular mycorrhizal fungi.</title>
        <authorList>
            <person name="Maeda T."/>
            <person name="Kobayashi Y."/>
            <person name="Nakagawa T."/>
            <person name="Ezawa T."/>
            <person name="Yamaguchi K."/>
            <person name="Bino T."/>
            <person name="Nishimoto Y."/>
            <person name="Shigenobu S."/>
            <person name="Kawaguchi M."/>
        </authorList>
    </citation>
    <scope>NUCLEOTIDE SEQUENCE</scope>
    <source>
        <strain evidence="2">HR1</strain>
    </source>
</reference>
<proteinExistence type="predicted"/>
<organism evidence="2 3">
    <name type="scientific">Rhizophagus clarus</name>
    <dbReference type="NCBI Taxonomy" id="94130"/>
    <lineage>
        <taxon>Eukaryota</taxon>
        <taxon>Fungi</taxon>
        <taxon>Fungi incertae sedis</taxon>
        <taxon>Mucoromycota</taxon>
        <taxon>Glomeromycotina</taxon>
        <taxon>Glomeromycetes</taxon>
        <taxon>Glomerales</taxon>
        <taxon>Glomeraceae</taxon>
        <taxon>Rhizophagus</taxon>
    </lineage>
</organism>
<dbReference type="Gene3D" id="1.10.510.10">
    <property type="entry name" value="Transferase(Phosphotransferase) domain 1"/>
    <property type="match status" value="1"/>
</dbReference>
<evidence type="ECO:0000313" key="2">
    <source>
        <dbReference type="EMBL" id="GES90143.1"/>
    </source>
</evidence>
<dbReference type="OrthoDB" id="339325at2759"/>
<feature type="compositionally biased region" description="Acidic residues" evidence="1">
    <location>
        <begin position="394"/>
        <end position="405"/>
    </location>
</feature>
<accession>A0A8H3LK80</accession>
<evidence type="ECO:0000256" key="1">
    <source>
        <dbReference type="SAM" id="MobiDB-lite"/>
    </source>
</evidence>
<dbReference type="GO" id="GO:0016301">
    <property type="term" value="F:kinase activity"/>
    <property type="evidence" value="ECO:0007669"/>
    <property type="project" value="UniProtKB-KW"/>
</dbReference>